<dbReference type="AlphaFoldDB" id="A0A8J2LMF0"/>
<keyword evidence="2" id="KW-0472">Membrane</keyword>
<name>A0A8J2LMF0_9HEXA</name>
<gene>
    <name evidence="4" type="ORF">AFUS01_LOCUS44233</name>
</gene>
<keyword evidence="2" id="KW-0812">Transmembrane</keyword>
<evidence type="ECO:0000256" key="2">
    <source>
        <dbReference type="SAM" id="Phobius"/>
    </source>
</evidence>
<keyword evidence="3" id="KW-0732">Signal</keyword>
<protein>
    <submittedName>
        <fullName evidence="4">Uncharacterized protein</fullName>
    </submittedName>
</protein>
<accession>A0A8J2LMF0</accession>
<evidence type="ECO:0000313" key="5">
    <source>
        <dbReference type="Proteomes" id="UP000708208"/>
    </source>
</evidence>
<evidence type="ECO:0000256" key="1">
    <source>
        <dbReference type="SAM" id="MobiDB-lite"/>
    </source>
</evidence>
<feature type="region of interest" description="Disordered" evidence="1">
    <location>
        <begin position="133"/>
        <end position="158"/>
    </location>
</feature>
<feature type="transmembrane region" description="Helical" evidence="2">
    <location>
        <begin position="75"/>
        <end position="99"/>
    </location>
</feature>
<evidence type="ECO:0000256" key="3">
    <source>
        <dbReference type="SAM" id="SignalP"/>
    </source>
</evidence>
<organism evidence="4 5">
    <name type="scientific">Allacma fusca</name>
    <dbReference type="NCBI Taxonomy" id="39272"/>
    <lineage>
        <taxon>Eukaryota</taxon>
        <taxon>Metazoa</taxon>
        <taxon>Ecdysozoa</taxon>
        <taxon>Arthropoda</taxon>
        <taxon>Hexapoda</taxon>
        <taxon>Collembola</taxon>
        <taxon>Symphypleona</taxon>
        <taxon>Sminthuridae</taxon>
        <taxon>Allacma</taxon>
    </lineage>
</organism>
<comment type="caution">
    <text evidence="4">The sequence shown here is derived from an EMBL/GenBank/DDBJ whole genome shotgun (WGS) entry which is preliminary data.</text>
</comment>
<dbReference type="Proteomes" id="UP000708208">
    <property type="component" value="Unassembled WGS sequence"/>
</dbReference>
<keyword evidence="5" id="KW-1185">Reference proteome</keyword>
<feature type="signal peptide" evidence="3">
    <location>
        <begin position="1"/>
        <end position="19"/>
    </location>
</feature>
<keyword evidence="2" id="KW-1133">Transmembrane helix</keyword>
<proteinExistence type="predicted"/>
<feature type="chain" id="PRO_5035196974" evidence="3">
    <location>
        <begin position="20"/>
        <end position="158"/>
    </location>
</feature>
<reference evidence="4" key="1">
    <citation type="submission" date="2021-06" db="EMBL/GenBank/DDBJ databases">
        <authorList>
            <person name="Hodson N. C."/>
            <person name="Mongue J. A."/>
            <person name="Jaron S. K."/>
        </authorList>
    </citation>
    <scope>NUCLEOTIDE SEQUENCE</scope>
</reference>
<evidence type="ECO:0000313" key="4">
    <source>
        <dbReference type="EMBL" id="CAG7834769.1"/>
    </source>
</evidence>
<sequence>MALKGLAFLFPLMLFIVLAVDCRPSSLPVEAFESIANVEEALVETIEGKRAIDVELSETGVKISTKCTYTNSQKILIAVIAIMAVLSVIGCCVCCKSLCSDKNRPMGTNSIVYQSVSRPSSYHIQHLEPIPEGRCTPVQNQPPPYSSTTEAFSNGKRW</sequence>
<dbReference type="EMBL" id="CAJVCH010570369">
    <property type="protein sequence ID" value="CAG7834769.1"/>
    <property type="molecule type" value="Genomic_DNA"/>
</dbReference>